<evidence type="ECO:0000256" key="2">
    <source>
        <dbReference type="ARBA" id="ARBA00022692"/>
    </source>
</evidence>
<dbReference type="Gene3D" id="3.10.450.230">
    <property type="entry name" value="VirB8 protein"/>
    <property type="match status" value="1"/>
</dbReference>
<accession>A0A0R0D356</accession>
<gene>
    <name evidence="8" type="ORF">ABB29_00995</name>
</gene>
<keyword evidence="3 6" id="KW-1133">Transmembrane helix</keyword>
<proteinExistence type="predicted"/>
<dbReference type="PATRIC" id="fig|344882.3.peg.206"/>
<sequence length="290" mass="31087">MKFGKKDDTTAVRSAVGKAVDYETSLASQARRSERLAWRVAAAALVTTLLLAAGYIVVMPLKEKVPFLVLADAYTGTATIARLRENTVSASEAINRANVATFIRARESYDWTLIGTRDWNTVFTMAEPQVSASYRALYSSRNPNGPLQVYGKGRSIRIKILSLQLFGGDPAKGPSGATVRFQRNMFDKASGTSRFMDNKIATVEYSYKANLEMSEEDRLLNPLGFRVSGYRVDSDYSSTPAVVPDPTATPASPAASQSADGVPAAQLPGVDPIESPASSAPAPTNGVPVP</sequence>
<keyword evidence="4 6" id="KW-0472">Membrane</keyword>
<organism evidence="8 9">
    <name type="scientific">Pseudoxanthomonas dokdonensis</name>
    <dbReference type="NCBI Taxonomy" id="344882"/>
    <lineage>
        <taxon>Bacteria</taxon>
        <taxon>Pseudomonadati</taxon>
        <taxon>Pseudomonadota</taxon>
        <taxon>Gammaproteobacteria</taxon>
        <taxon>Lysobacterales</taxon>
        <taxon>Lysobacteraceae</taxon>
        <taxon>Pseudoxanthomonas</taxon>
    </lineage>
</organism>
<dbReference type="CDD" id="cd16424">
    <property type="entry name" value="VirB8"/>
    <property type="match status" value="1"/>
</dbReference>
<evidence type="ECO:0000313" key="9">
    <source>
        <dbReference type="Proteomes" id="UP000052052"/>
    </source>
</evidence>
<dbReference type="Pfam" id="PF04335">
    <property type="entry name" value="VirB8"/>
    <property type="match status" value="1"/>
</dbReference>
<comment type="subcellular location">
    <subcellularLocation>
        <location evidence="1">Membrane</location>
        <topology evidence="1">Single-pass membrane protein</topology>
    </subcellularLocation>
</comment>
<feature type="region of interest" description="Disordered" evidence="5">
    <location>
        <begin position="237"/>
        <end position="290"/>
    </location>
</feature>
<evidence type="ECO:0000256" key="4">
    <source>
        <dbReference type="ARBA" id="ARBA00023136"/>
    </source>
</evidence>
<name>A0A0R0D356_9GAMM</name>
<feature type="compositionally biased region" description="Low complexity" evidence="5">
    <location>
        <begin position="238"/>
        <end position="260"/>
    </location>
</feature>
<dbReference type="STRING" id="344882.ABB29_00995"/>
<dbReference type="AlphaFoldDB" id="A0A0R0D356"/>
<keyword evidence="2 6" id="KW-0812">Transmembrane</keyword>
<reference evidence="8 9" key="1">
    <citation type="submission" date="2015-05" db="EMBL/GenBank/DDBJ databases">
        <title>Genome sequencing and analysis of members of genus Stenotrophomonas.</title>
        <authorList>
            <person name="Patil P.P."/>
            <person name="Midha S."/>
            <person name="Patil P.B."/>
        </authorList>
    </citation>
    <scope>NUCLEOTIDE SEQUENCE [LARGE SCALE GENOMIC DNA]</scope>
    <source>
        <strain evidence="8 9">DSM 21858</strain>
    </source>
</reference>
<protein>
    <recommendedName>
        <fullName evidence="7">Bacterial virulence protein VirB8 domain-containing protein</fullName>
    </recommendedName>
</protein>
<dbReference type="SUPFAM" id="SSF54427">
    <property type="entry name" value="NTF2-like"/>
    <property type="match status" value="1"/>
</dbReference>
<dbReference type="InterPro" id="IPR032710">
    <property type="entry name" value="NTF2-like_dom_sf"/>
</dbReference>
<keyword evidence="9" id="KW-1185">Reference proteome</keyword>
<dbReference type="OrthoDB" id="9816242at2"/>
<dbReference type="GO" id="GO:0016020">
    <property type="term" value="C:membrane"/>
    <property type="evidence" value="ECO:0007669"/>
    <property type="project" value="UniProtKB-SubCell"/>
</dbReference>
<evidence type="ECO:0000256" key="6">
    <source>
        <dbReference type="SAM" id="Phobius"/>
    </source>
</evidence>
<dbReference type="InterPro" id="IPR007430">
    <property type="entry name" value="VirB8"/>
</dbReference>
<feature type="domain" description="Bacterial virulence protein VirB8" evidence="7">
    <location>
        <begin position="19"/>
        <end position="234"/>
    </location>
</feature>
<feature type="transmembrane region" description="Helical" evidence="6">
    <location>
        <begin position="36"/>
        <end position="58"/>
    </location>
</feature>
<comment type="caution">
    <text evidence="8">The sequence shown here is derived from an EMBL/GenBank/DDBJ whole genome shotgun (WGS) entry which is preliminary data.</text>
</comment>
<evidence type="ECO:0000256" key="5">
    <source>
        <dbReference type="SAM" id="MobiDB-lite"/>
    </source>
</evidence>
<dbReference type="RefSeq" id="WP_057656737.1">
    <property type="nucleotide sequence ID" value="NZ_LDJL01000001.1"/>
</dbReference>
<evidence type="ECO:0000313" key="8">
    <source>
        <dbReference type="EMBL" id="KRG72067.1"/>
    </source>
</evidence>
<evidence type="ECO:0000256" key="1">
    <source>
        <dbReference type="ARBA" id="ARBA00004167"/>
    </source>
</evidence>
<evidence type="ECO:0000256" key="3">
    <source>
        <dbReference type="ARBA" id="ARBA00022989"/>
    </source>
</evidence>
<dbReference type="Proteomes" id="UP000052052">
    <property type="component" value="Unassembled WGS sequence"/>
</dbReference>
<evidence type="ECO:0000259" key="7">
    <source>
        <dbReference type="Pfam" id="PF04335"/>
    </source>
</evidence>
<dbReference type="EMBL" id="LDJL01000001">
    <property type="protein sequence ID" value="KRG72067.1"/>
    <property type="molecule type" value="Genomic_DNA"/>
</dbReference>